<name>A0AAD8W5D9_LOLMU</name>
<sequence>MSCCDTLTKLWVYCALSEIMARKGSQSKSGTNHASPNRQNTTNGDILNTPERDAVHSEDPSSHLQGKPDGSGGNSGQKTRTNKKNNRSNDTSLGKSDDKASCKQQPVDIGTDMKDPEECELPFNTTKLKRDSKKSSRRGFGKKTPAEQTPLRILTEQVKEKTRQVASMAASFFRASMMYVMEESKVLIERNRPAITAFMAMTEKGRTYVLSKTEYVYPIVRAWMFSAGKLMLLLLTVWLDCNIRGFDSLLRLGTNSLLAVLWCSMLSIFAMIGITKTVMFMVLAASVAAFVGLGFAVLIVAVLAVVILWLYGSFWITSTVIIVGGASFLLKHERFALLVTCLYSMYCARSYIGWLGLLLSLNLSFFSSDVLVQFLKKNVDSEKFDSSSRNSEKNSDRSGNFFGGFQQSSKDSTSQSGYGQSSDRGPGDPSTSGAEKELTSEDEVARLLNCTDHYSAFGFRPYEVIDVSLLKREYKKKAMLVHPDKNMGNDKAADAFKKLQNAYEVLLDSLKRKTYDDELRREELLNYFRRFQGASQKKGGHGTFYQGFSPSEGVDEGPSGLSRRIACKKCGDFHLWIYTGRPKLQGRWCQDCKEFHQAKDGDGWVEQSFQPVLFGMLHKPDSPHAFVCAESNIFDVTEWFSCQGMRCPANTHKPSFHVNASLAKQGSGKGSTSGPRGGGFPNGANMDGVIDEEFFEWLQNAMQSGAFENSSDPPSPGSGNNAKSSSGGGGGGNSNKKKRKGKKQW</sequence>
<dbReference type="InterPro" id="IPR032843">
    <property type="entry name" value="Jiv"/>
</dbReference>
<feature type="region of interest" description="Disordered" evidence="1">
    <location>
        <begin position="701"/>
        <end position="745"/>
    </location>
</feature>
<dbReference type="Pfam" id="PF00226">
    <property type="entry name" value="DnaJ"/>
    <property type="match status" value="1"/>
</dbReference>
<feature type="compositionally biased region" description="Polar residues" evidence="1">
    <location>
        <begin position="24"/>
        <end position="46"/>
    </location>
</feature>
<feature type="region of interest" description="Disordered" evidence="1">
    <location>
        <begin position="405"/>
        <end position="438"/>
    </location>
</feature>
<feature type="compositionally biased region" description="Polar residues" evidence="1">
    <location>
        <begin position="405"/>
        <end position="433"/>
    </location>
</feature>
<dbReference type="GO" id="GO:0005783">
    <property type="term" value="C:endoplasmic reticulum"/>
    <property type="evidence" value="ECO:0007669"/>
    <property type="project" value="UniProtKB-ARBA"/>
</dbReference>
<feature type="compositionally biased region" description="Gly residues" evidence="1">
    <location>
        <begin position="667"/>
        <end position="681"/>
    </location>
</feature>
<feature type="compositionally biased region" description="Basic residues" evidence="1">
    <location>
        <begin position="130"/>
        <end position="141"/>
    </location>
</feature>
<dbReference type="SMART" id="SM00271">
    <property type="entry name" value="DnaJ"/>
    <property type="match status" value="1"/>
</dbReference>
<keyword evidence="2" id="KW-0812">Transmembrane</keyword>
<feature type="compositionally biased region" description="Basic and acidic residues" evidence="1">
    <location>
        <begin position="50"/>
        <end position="61"/>
    </location>
</feature>
<evidence type="ECO:0000259" key="3">
    <source>
        <dbReference type="PROSITE" id="PS50076"/>
    </source>
</evidence>
<protein>
    <recommendedName>
        <fullName evidence="3">J domain-containing protein</fullName>
    </recommendedName>
</protein>
<evidence type="ECO:0000313" key="4">
    <source>
        <dbReference type="EMBL" id="KAK1642650.1"/>
    </source>
</evidence>
<proteinExistence type="predicted"/>
<evidence type="ECO:0000313" key="5">
    <source>
        <dbReference type="Proteomes" id="UP001231189"/>
    </source>
</evidence>
<organism evidence="4 5">
    <name type="scientific">Lolium multiflorum</name>
    <name type="common">Italian ryegrass</name>
    <name type="synonym">Lolium perenne subsp. multiflorum</name>
    <dbReference type="NCBI Taxonomy" id="4521"/>
    <lineage>
        <taxon>Eukaryota</taxon>
        <taxon>Viridiplantae</taxon>
        <taxon>Streptophyta</taxon>
        <taxon>Embryophyta</taxon>
        <taxon>Tracheophyta</taxon>
        <taxon>Spermatophyta</taxon>
        <taxon>Magnoliopsida</taxon>
        <taxon>Liliopsida</taxon>
        <taxon>Poales</taxon>
        <taxon>Poaceae</taxon>
        <taxon>BOP clade</taxon>
        <taxon>Pooideae</taxon>
        <taxon>Poodae</taxon>
        <taxon>Poeae</taxon>
        <taxon>Poeae Chloroplast Group 2 (Poeae type)</taxon>
        <taxon>Loliodinae</taxon>
        <taxon>Loliinae</taxon>
        <taxon>Lolium</taxon>
    </lineage>
</organism>
<feature type="compositionally biased region" description="Low complexity" evidence="1">
    <location>
        <begin position="709"/>
        <end position="725"/>
    </location>
</feature>
<dbReference type="InterPro" id="IPR018253">
    <property type="entry name" value="DnaJ_domain_CS"/>
</dbReference>
<feature type="region of interest" description="Disordered" evidence="1">
    <location>
        <begin position="22"/>
        <end position="149"/>
    </location>
</feature>
<dbReference type="Pfam" id="PF14901">
    <property type="entry name" value="Jiv90"/>
    <property type="match status" value="1"/>
</dbReference>
<dbReference type="EMBL" id="JAUUTY010000004">
    <property type="protein sequence ID" value="KAK1642650.1"/>
    <property type="molecule type" value="Genomic_DNA"/>
</dbReference>
<accession>A0AAD8W5D9</accession>
<evidence type="ECO:0000256" key="1">
    <source>
        <dbReference type="SAM" id="MobiDB-lite"/>
    </source>
</evidence>
<keyword evidence="2" id="KW-0472">Membrane</keyword>
<feature type="compositionally biased region" description="Basic residues" evidence="1">
    <location>
        <begin position="735"/>
        <end position="745"/>
    </location>
</feature>
<dbReference type="CDD" id="cd06257">
    <property type="entry name" value="DnaJ"/>
    <property type="match status" value="1"/>
</dbReference>
<evidence type="ECO:0000256" key="2">
    <source>
        <dbReference type="SAM" id="Phobius"/>
    </source>
</evidence>
<keyword evidence="2" id="KW-1133">Transmembrane helix</keyword>
<feature type="transmembrane region" description="Helical" evidence="2">
    <location>
        <begin position="215"/>
        <end position="237"/>
    </location>
</feature>
<dbReference type="InterPro" id="IPR036869">
    <property type="entry name" value="J_dom_sf"/>
</dbReference>
<dbReference type="PRINTS" id="PR00625">
    <property type="entry name" value="JDOMAIN"/>
</dbReference>
<dbReference type="InterPro" id="IPR001623">
    <property type="entry name" value="DnaJ_domain"/>
</dbReference>
<dbReference type="AlphaFoldDB" id="A0AAD8W5D9"/>
<comment type="caution">
    <text evidence="4">The sequence shown here is derived from an EMBL/GenBank/DDBJ whole genome shotgun (WGS) entry which is preliminary data.</text>
</comment>
<keyword evidence="5" id="KW-1185">Reference proteome</keyword>
<dbReference type="PANTHER" id="PTHR45270">
    <property type="entry name" value="OS03G0832900 PROTEIN"/>
    <property type="match status" value="1"/>
</dbReference>
<dbReference type="SUPFAM" id="SSF46565">
    <property type="entry name" value="Chaperone J-domain"/>
    <property type="match status" value="1"/>
</dbReference>
<dbReference type="Gene3D" id="1.10.287.110">
    <property type="entry name" value="DnaJ domain"/>
    <property type="match status" value="1"/>
</dbReference>
<feature type="region of interest" description="Disordered" evidence="1">
    <location>
        <begin position="662"/>
        <end position="685"/>
    </location>
</feature>
<feature type="transmembrane region" description="Helical" evidence="2">
    <location>
        <begin position="282"/>
        <end position="307"/>
    </location>
</feature>
<reference evidence="4" key="1">
    <citation type="submission" date="2023-07" db="EMBL/GenBank/DDBJ databases">
        <title>A chromosome-level genome assembly of Lolium multiflorum.</title>
        <authorList>
            <person name="Chen Y."/>
            <person name="Copetti D."/>
            <person name="Kolliker R."/>
            <person name="Studer B."/>
        </authorList>
    </citation>
    <scope>NUCLEOTIDE SEQUENCE</scope>
    <source>
        <strain evidence="4">02402/16</strain>
        <tissue evidence="4">Leaf</tissue>
    </source>
</reference>
<feature type="transmembrane region" description="Helical" evidence="2">
    <location>
        <begin position="257"/>
        <end position="275"/>
    </location>
</feature>
<dbReference type="Proteomes" id="UP001231189">
    <property type="component" value="Unassembled WGS sequence"/>
</dbReference>
<feature type="domain" description="J" evidence="3">
    <location>
        <begin position="452"/>
        <end position="519"/>
    </location>
</feature>
<dbReference type="PANTHER" id="PTHR45270:SF4">
    <property type="entry name" value="CHAPERONE DNAJ-DOMAIN SUPERFAMILY PROTEIN"/>
    <property type="match status" value="1"/>
</dbReference>
<gene>
    <name evidence="4" type="ORF">QYE76_060455</name>
</gene>
<feature type="transmembrane region" description="Helical" evidence="2">
    <location>
        <begin position="313"/>
        <end position="330"/>
    </location>
</feature>
<dbReference type="PROSITE" id="PS50076">
    <property type="entry name" value="DNAJ_2"/>
    <property type="match status" value="1"/>
</dbReference>
<dbReference type="PROSITE" id="PS00636">
    <property type="entry name" value="DNAJ_1"/>
    <property type="match status" value="1"/>
</dbReference>